<feature type="transmembrane region" description="Helical" evidence="1">
    <location>
        <begin position="6"/>
        <end position="28"/>
    </location>
</feature>
<dbReference type="AlphaFoldDB" id="A0A1Y5PZA7"/>
<reference evidence="2" key="1">
    <citation type="submission" date="2016-03" db="EMBL/GenBank/DDBJ databases">
        <authorList>
            <person name="Ploux O."/>
        </authorList>
    </citation>
    <scope>NUCLEOTIDE SEQUENCE</scope>
    <source>
        <strain evidence="2">UC10</strain>
    </source>
</reference>
<protein>
    <submittedName>
        <fullName evidence="2">Uncharacterized protein</fullName>
    </submittedName>
</protein>
<keyword evidence="1" id="KW-0472">Membrane</keyword>
<feature type="transmembrane region" description="Helical" evidence="1">
    <location>
        <begin position="65"/>
        <end position="87"/>
    </location>
</feature>
<evidence type="ECO:0000256" key="1">
    <source>
        <dbReference type="SAM" id="Phobius"/>
    </source>
</evidence>
<sequence length="89" mass="10011">MGGWVLFRGLDIIAMVVPFYMNGIRMMLAMRKYEFESRTGGGVVRFKDFEVTHVHRRRETMARSIQWVAVCIAVAGCGVIVTGMVILGN</sequence>
<proteinExistence type="predicted"/>
<keyword evidence="1" id="KW-1133">Transmembrane helix</keyword>
<organism evidence="2">
    <name type="scientific">uncultured Stenotrophomonas sp</name>
    <dbReference type="NCBI Taxonomy" id="165438"/>
    <lineage>
        <taxon>Bacteria</taxon>
        <taxon>Pseudomonadati</taxon>
        <taxon>Pseudomonadota</taxon>
        <taxon>Gammaproteobacteria</taxon>
        <taxon>Lysobacterales</taxon>
        <taxon>Lysobacteraceae</taxon>
        <taxon>Stenotrophomonas</taxon>
        <taxon>environmental samples</taxon>
    </lineage>
</organism>
<evidence type="ECO:0000313" key="2">
    <source>
        <dbReference type="EMBL" id="SBV35353.1"/>
    </source>
</evidence>
<dbReference type="EMBL" id="FLTS01000001">
    <property type="protein sequence ID" value="SBV35353.1"/>
    <property type="molecule type" value="Genomic_DNA"/>
</dbReference>
<gene>
    <name evidence="2" type="ORF">STPYR_10283</name>
</gene>
<accession>A0A1Y5PZA7</accession>
<keyword evidence="1" id="KW-0812">Transmembrane</keyword>
<name>A0A1Y5PZA7_9GAMM</name>